<dbReference type="RefSeq" id="XP_018290524.1">
    <property type="nucleotide sequence ID" value="XM_018440116.1"/>
</dbReference>
<dbReference type="AlphaFoldDB" id="A0A167MCS7"/>
<evidence type="ECO:0000259" key="4">
    <source>
        <dbReference type="Pfam" id="PF02894"/>
    </source>
</evidence>
<dbReference type="Gene3D" id="3.40.50.720">
    <property type="entry name" value="NAD(P)-binding Rossmann-like Domain"/>
    <property type="match status" value="1"/>
</dbReference>
<dbReference type="GO" id="GO:0016491">
    <property type="term" value="F:oxidoreductase activity"/>
    <property type="evidence" value="ECO:0007669"/>
    <property type="project" value="UniProtKB-KW"/>
</dbReference>
<dbReference type="Pfam" id="PF01408">
    <property type="entry name" value="GFO_IDH_MocA"/>
    <property type="match status" value="1"/>
</dbReference>
<accession>A0A167MCS7</accession>
<evidence type="ECO:0000259" key="3">
    <source>
        <dbReference type="Pfam" id="PF01408"/>
    </source>
</evidence>
<name>A0A167MCS7_PHYB8</name>
<comment type="similarity">
    <text evidence="1">Belongs to the Gfo/Idh/MocA family.</text>
</comment>
<sequence>MASKVNVGVIGFGFSSQTFHCPLIVSSPHLNLAAVVERHGNKSKSVYSDVHVAKSTDELFDMANIDLVVITTPNDSHFSLAKSAMEKGKHVVVEKPFTVTLAEAEELAKVSKDTNKICSVYQNRRWDGDFLTVKKLIANGHLGRIVEFESHFDRFRNFVKGGWRESDAQPGSGMLYDLGAHLIDQSLSLFGLPISVYATLTNQRQLKESSVIDDFTIILQYAGGFKAVLRSSMLARQSPVLRYNVRGMNGNFVKHYLDVQEDQLKAGLVPTDAPYGVESSERWGSINTDISGVHIVGQVETEKGAYLSFYNNVGQAILKGDREYLEVKPEDGVNCIRLIELAQQSSDEGRVINL</sequence>
<feature type="domain" description="Gfo/Idh/MocA-like oxidoreductase N-terminal" evidence="3">
    <location>
        <begin position="5"/>
        <end position="121"/>
    </location>
</feature>
<dbReference type="OrthoDB" id="64915at2759"/>
<evidence type="ECO:0000256" key="1">
    <source>
        <dbReference type="ARBA" id="ARBA00010928"/>
    </source>
</evidence>
<dbReference type="InterPro" id="IPR036291">
    <property type="entry name" value="NAD(P)-bd_dom_sf"/>
</dbReference>
<dbReference type="VEuPathDB" id="FungiDB:PHYBLDRAFT_38989"/>
<organism evidence="5 6">
    <name type="scientific">Phycomyces blakesleeanus (strain ATCC 8743b / DSM 1359 / FGSC 10004 / NBRC 33097 / NRRL 1555)</name>
    <dbReference type="NCBI Taxonomy" id="763407"/>
    <lineage>
        <taxon>Eukaryota</taxon>
        <taxon>Fungi</taxon>
        <taxon>Fungi incertae sedis</taxon>
        <taxon>Mucoromycota</taxon>
        <taxon>Mucoromycotina</taxon>
        <taxon>Mucoromycetes</taxon>
        <taxon>Mucorales</taxon>
        <taxon>Phycomycetaceae</taxon>
        <taxon>Phycomyces</taxon>
    </lineage>
</organism>
<protein>
    <recommendedName>
        <fullName evidence="7">Oxidoreductase</fullName>
    </recommendedName>
</protein>
<dbReference type="Gene3D" id="3.30.360.10">
    <property type="entry name" value="Dihydrodipicolinate Reductase, domain 2"/>
    <property type="match status" value="1"/>
</dbReference>
<evidence type="ECO:0000313" key="5">
    <source>
        <dbReference type="EMBL" id="OAD72484.1"/>
    </source>
</evidence>
<evidence type="ECO:0000256" key="2">
    <source>
        <dbReference type="ARBA" id="ARBA00023002"/>
    </source>
</evidence>
<dbReference type="InterPro" id="IPR051317">
    <property type="entry name" value="Gfo/Idh/MocA_oxidoreduct"/>
</dbReference>
<dbReference type="PANTHER" id="PTHR43708">
    <property type="entry name" value="CONSERVED EXPRESSED OXIDOREDUCTASE (EUROFUNG)"/>
    <property type="match status" value="1"/>
</dbReference>
<evidence type="ECO:0000313" key="6">
    <source>
        <dbReference type="Proteomes" id="UP000077315"/>
    </source>
</evidence>
<dbReference type="GeneID" id="29001022"/>
<gene>
    <name evidence="5" type="ORF">PHYBLDRAFT_38989</name>
</gene>
<keyword evidence="2" id="KW-0560">Oxidoreductase</keyword>
<dbReference type="FunCoup" id="A0A167MCS7">
    <property type="interactions" value="28"/>
</dbReference>
<dbReference type="InParanoid" id="A0A167MCS7"/>
<dbReference type="GO" id="GO:0000166">
    <property type="term" value="F:nucleotide binding"/>
    <property type="evidence" value="ECO:0007669"/>
    <property type="project" value="InterPro"/>
</dbReference>
<feature type="domain" description="Gfo/Idh/MocA-like oxidoreductase C-terminal" evidence="4">
    <location>
        <begin position="134"/>
        <end position="354"/>
    </location>
</feature>
<dbReference type="Proteomes" id="UP000077315">
    <property type="component" value="Unassembled WGS sequence"/>
</dbReference>
<dbReference type="SUPFAM" id="SSF55347">
    <property type="entry name" value="Glyceraldehyde-3-phosphate dehydrogenase-like, C-terminal domain"/>
    <property type="match status" value="1"/>
</dbReference>
<dbReference type="Pfam" id="PF02894">
    <property type="entry name" value="GFO_IDH_MocA_C"/>
    <property type="match status" value="1"/>
</dbReference>
<dbReference type="STRING" id="763407.A0A167MCS7"/>
<keyword evidence="6" id="KW-1185">Reference proteome</keyword>
<proteinExistence type="inferred from homology"/>
<dbReference type="EMBL" id="KV440983">
    <property type="protein sequence ID" value="OAD72484.1"/>
    <property type="molecule type" value="Genomic_DNA"/>
</dbReference>
<reference evidence="6" key="1">
    <citation type="submission" date="2015-06" db="EMBL/GenBank/DDBJ databases">
        <title>Expansion of signal transduction pathways in fungi by whole-genome duplication.</title>
        <authorList>
            <consortium name="DOE Joint Genome Institute"/>
            <person name="Corrochano L.M."/>
            <person name="Kuo A."/>
            <person name="Marcet-Houben M."/>
            <person name="Polaino S."/>
            <person name="Salamov A."/>
            <person name="Villalobos J.M."/>
            <person name="Alvarez M.I."/>
            <person name="Avalos J."/>
            <person name="Benito E.P."/>
            <person name="Benoit I."/>
            <person name="Burger G."/>
            <person name="Camino L.P."/>
            <person name="Canovas D."/>
            <person name="Cerda-Olmedo E."/>
            <person name="Cheng J.-F."/>
            <person name="Dominguez A."/>
            <person name="Elias M."/>
            <person name="Eslava A.P."/>
            <person name="Glaser F."/>
            <person name="Grimwood J."/>
            <person name="Gutierrez G."/>
            <person name="Heitman J."/>
            <person name="Henrissat B."/>
            <person name="Iturriaga E.A."/>
            <person name="Lang B.F."/>
            <person name="Lavin J.L."/>
            <person name="Lee S."/>
            <person name="Li W."/>
            <person name="Lindquist E."/>
            <person name="Lopez-Garcia S."/>
            <person name="Luque E.M."/>
            <person name="Marcos A.T."/>
            <person name="Martin J."/>
            <person name="McCluskey K."/>
            <person name="Medina H.R."/>
            <person name="Miralles-Duran A."/>
            <person name="Miyazaki A."/>
            <person name="Munoz-Torres E."/>
            <person name="Oguiza J.A."/>
            <person name="Ohm R."/>
            <person name="Olmedo M."/>
            <person name="Orejas M."/>
            <person name="Ortiz-Castellanos L."/>
            <person name="Pisabarro A.G."/>
            <person name="Rodriguez-Romero J."/>
            <person name="Ruiz-Herrera J."/>
            <person name="Ruiz-Vazquez R."/>
            <person name="Sanz C."/>
            <person name="Schackwitz W."/>
            <person name="Schmutz J."/>
            <person name="Shahriari M."/>
            <person name="Shelest E."/>
            <person name="Silva-Franco F."/>
            <person name="Soanes D."/>
            <person name="Syed K."/>
            <person name="Tagua V.G."/>
            <person name="Talbot N.J."/>
            <person name="Thon M."/>
            <person name="De vries R.P."/>
            <person name="Wiebenga A."/>
            <person name="Yadav J.S."/>
            <person name="Braun E.L."/>
            <person name="Baker S."/>
            <person name="Garre V."/>
            <person name="Horwitz B."/>
            <person name="Torres-Martinez S."/>
            <person name="Idnurm A."/>
            <person name="Herrera-Estrella A."/>
            <person name="Gabaldon T."/>
            <person name="Grigoriev I.V."/>
        </authorList>
    </citation>
    <scope>NUCLEOTIDE SEQUENCE [LARGE SCALE GENOMIC DNA]</scope>
    <source>
        <strain evidence="6">NRRL 1555(-)</strain>
    </source>
</reference>
<dbReference type="InterPro" id="IPR000683">
    <property type="entry name" value="Gfo/Idh/MocA-like_OxRdtase_N"/>
</dbReference>
<dbReference type="SUPFAM" id="SSF51735">
    <property type="entry name" value="NAD(P)-binding Rossmann-fold domains"/>
    <property type="match status" value="1"/>
</dbReference>
<dbReference type="PANTHER" id="PTHR43708:SF5">
    <property type="entry name" value="CONSERVED EXPRESSED OXIDOREDUCTASE (EUROFUNG)-RELATED"/>
    <property type="match status" value="1"/>
</dbReference>
<evidence type="ECO:0008006" key="7">
    <source>
        <dbReference type="Google" id="ProtNLM"/>
    </source>
</evidence>
<dbReference type="InterPro" id="IPR004104">
    <property type="entry name" value="Gfo/Idh/MocA-like_OxRdtase_C"/>
</dbReference>